<sequence length="133" mass="14250">MAGAVGQLNGEVDRRSTSQSAADTELTVFNVPLDQTSQISGAASRPTREGFSGSDFGQCALNVKPEGIHPSEKPLLTLTLTEEQLKHLAFAVYCQTVELQDSFEANEPEVIAAIEALNEISRLCIELENGAQS</sequence>
<name>D9SFT0_GALCS</name>
<feature type="region of interest" description="Disordered" evidence="1">
    <location>
        <begin position="1"/>
        <end position="23"/>
    </location>
</feature>
<dbReference type="KEGG" id="gca:Galf_1351"/>
<dbReference type="Proteomes" id="UP000001235">
    <property type="component" value="Chromosome"/>
</dbReference>
<evidence type="ECO:0000256" key="1">
    <source>
        <dbReference type="SAM" id="MobiDB-lite"/>
    </source>
</evidence>
<organism evidence="2 3">
    <name type="scientific">Gallionella capsiferriformans (strain ES-2)</name>
    <name type="common">Gallionella ferruginea capsiferriformans (strain ES-2)</name>
    <dbReference type="NCBI Taxonomy" id="395494"/>
    <lineage>
        <taxon>Bacteria</taxon>
        <taxon>Pseudomonadati</taxon>
        <taxon>Pseudomonadota</taxon>
        <taxon>Betaproteobacteria</taxon>
        <taxon>Nitrosomonadales</taxon>
        <taxon>Gallionellaceae</taxon>
        <taxon>Gallionella</taxon>
    </lineage>
</organism>
<accession>D9SFT0</accession>
<keyword evidence="3" id="KW-1185">Reference proteome</keyword>
<gene>
    <name evidence="2" type="ordered locus">Galf_1351</name>
</gene>
<proteinExistence type="predicted"/>
<dbReference type="STRING" id="395494.Galf_1351"/>
<dbReference type="RefSeq" id="WP_013293316.1">
    <property type="nucleotide sequence ID" value="NC_014394.1"/>
</dbReference>
<dbReference type="EMBL" id="CP002159">
    <property type="protein sequence ID" value="ADL55377.1"/>
    <property type="molecule type" value="Genomic_DNA"/>
</dbReference>
<evidence type="ECO:0000313" key="3">
    <source>
        <dbReference type="Proteomes" id="UP000001235"/>
    </source>
</evidence>
<reference evidence="2 3" key="1">
    <citation type="submission" date="2010-08" db="EMBL/GenBank/DDBJ databases">
        <title>Complete sequence of Gallionella capsiferriformans ES-2.</title>
        <authorList>
            <consortium name="US DOE Joint Genome Institute"/>
            <person name="Lucas S."/>
            <person name="Copeland A."/>
            <person name="Lapidus A."/>
            <person name="Cheng J.-F."/>
            <person name="Bruce D."/>
            <person name="Goodwin L."/>
            <person name="Pitluck S."/>
            <person name="Chertkov O."/>
            <person name="Davenport K.W."/>
            <person name="Detter J.C."/>
            <person name="Han C."/>
            <person name="Tapia R."/>
            <person name="Land M."/>
            <person name="Hauser L."/>
            <person name="Chang Y.-J."/>
            <person name="Jeffries C."/>
            <person name="Kyrpides N."/>
            <person name="Ivanova N."/>
            <person name="Mikhailova N."/>
            <person name="Shelobolina E.S."/>
            <person name="Picardal F."/>
            <person name="Roden E."/>
            <person name="Emerson D."/>
            <person name="Woyke T."/>
        </authorList>
    </citation>
    <scope>NUCLEOTIDE SEQUENCE [LARGE SCALE GENOMIC DNA]</scope>
    <source>
        <strain evidence="2 3">ES-2</strain>
    </source>
</reference>
<evidence type="ECO:0000313" key="2">
    <source>
        <dbReference type="EMBL" id="ADL55377.1"/>
    </source>
</evidence>
<dbReference type="AlphaFoldDB" id="D9SFT0"/>
<protein>
    <submittedName>
        <fullName evidence="2">Uncharacterized protein</fullName>
    </submittedName>
</protein>
<dbReference type="HOGENOM" id="CLU_1903666_0_0_4"/>